<dbReference type="Proteomes" id="UP000887575">
    <property type="component" value="Unassembled WGS sequence"/>
</dbReference>
<evidence type="ECO:0000256" key="1">
    <source>
        <dbReference type="SAM" id="MobiDB-lite"/>
    </source>
</evidence>
<evidence type="ECO:0000313" key="5">
    <source>
        <dbReference type="WBParaSite" id="MBELARI_LOCUS24"/>
    </source>
</evidence>
<evidence type="ECO:0000313" key="4">
    <source>
        <dbReference type="WBParaSite" id="MBELARI_LOCUS21081"/>
    </source>
</evidence>
<accession>A0AAF3F6Y6</accession>
<dbReference type="InterPro" id="IPR036034">
    <property type="entry name" value="PDZ_sf"/>
</dbReference>
<dbReference type="PROSITE" id="PS50106">
    <property type="entry name" value="PDZ"/>
    <property type="match status" value="1"/>
</dbReference>
<proteinExistence type="predicted"/>
<dbReference type="AlphaFoldDB" id="A0AAF3F6Y6"/>
<dbReference type="WBParaSite" id="MBELARI_LOCUS21081">
    <property type="protein sequence ID" value="MBELARI_LOCUS21081"/>
    <property type="gene ID" value="MBELARI_LOCUS21081"/>
</dbReference>
<dbReference type="InterPro" id="IPR001478">
    <property type="entry name" value="PDZ"/>
</dbReference>
<evidence type="ECO:0000313" key="3">
    <source>
        <dbReference type="Proteomes" id="UP000887575"/>
    </source>
</evidence>
<feature type="domain" description="PDZ" evidence="2">
    <location>
        <begin position="33"/>
        <end position="83"/>
    </location>
</feature>
<organism evidence="3 5">
    <name type="scientific">Mesorhabditis belari</name>
    <dbReference type="NCBI Taxonomy" id="2138241"/>
    <lineage>
        <taxon>Eukaryota</taxon>
        <taxon>Metazoa</taxon>
        <taxon>Ecdysozoa</taxon>
        <taxon>Nematoda</taxon>
        <taxon>Chromadorea</taxon>
        <taxon>Rhabditida</taxon>
        <taxon>Rhabditina</taxon>
        <taxon>Rhabditomorpha</taxon>
        <taxon>Rhabditoidea</taxon>
        <taxon>Rhabditidae</taxon>
        <taxon>Mesorhabditinae</taxon>
        <taxon>Mesorhabditis</taxon>
    </lineage>
</organism>
<feature type="compositionally biased region" description="Polar residues" evidence="1">
    <location>
        <begin position="317"/>
        <end position="331"/>
    </location>
</feature>
<sequence>MSNYIAQSKSPIDRFKSYLNGFSPPKNAIELLTIEIDVEKQEKIGLTLLKDLVIKVRPDTISHGKVKVGDLIMSVNGHTEDVKMAFVNISKSGVKGVKVEIARLCTRFRLPATALKNLGIALQEGYDYALNVLYFFRDIPTNLDVVHIEGRVYVGSVEVDSSSSLALGQGDCILSIEDTKLTTTQQLHDLLKEHSAKSCFVRLICEMPNCDMMKNCVRSKIQHAAPDPPIDLPLPADVREILRVKRETDAKTPQKKAVPILKTKKGKEAEAVQPAQTVDSKNKAKNIRFHEETRVQLFPIDNDIKLLVKPLPPKNANEAQQSVKSSETPPK</sequence>
<feature type="region of interest" description="Disordered" evidence="1">
    <location>
        <begin position="311"/>
        <end position="331"/>
    </location>
</feature>
<dbReference type="WBParaSite" id="MBELARI_LOCUS24">
    <property type="protein sequence ID" value="MBELARI_LOCUS24"/>
    <property type="gene ID" value="MBELARI_LOCUS24"/>
</dbReference>
<keyword evidence="3" id="KW-1185">Reference proteome</keyword>
<name>A0AAF3F6Y6_9BILA</name>
<dbReference type="SUPFAM" id="SSF50156">
    <property type="entry name" value="PDZ domain-like"/>
    <property type="match status" value="1"/>
</dbReference>
<dbReference type="PANTHER" id="PTHR31327:SF7">
    <property type="entry name" value="PDZ DOMAIN-CONTAINING PROTEIN"/>
    <property type="match status" value="1"/>
</dbReference>
<dbReference type="InterPro" id="IPR040264">
    <property type="entry name" value="T15H9.4-like"/>
</dbReference>
<evidence type="ECO:0000259" key="2">
    <source>
        <dbReference type="PROSITE" id="PS50106"/>
    </source>
</evidence>
<protein>
    <submittedName>
        <fullName evidence="4 5">PDZ domain-containing protein</fullName>
    </submittedName>
</protein>
<dbReference type="PANTHER" id="PTHR31327">
    <property type="entry name" value="SPERM MEIOSIS PDZ DOMAIN CONTAINING PROTEINS-RELATED"/>
    <property type="match status" value="1"/>
</dbReference>
<reference evidence="4 5" key="1">
    <citation type="submission" date="2024-02" db="UniProtKB">
        <authorList>
            <consortium name="WormBaseParasite"/>
        </authorList>
    </citation>
    <scope>IDENTIFICATION</scope>
</reference>